<evidence type="ECO:0000313" key="2">
    <source>
        <dbReference type="EMBL" id="MBA1838303.1"/>
    </source>
</evidence>
<dbReference type="Proteomes" id="UP000577408">
    <property type="component" value="Unassembled WGS sequence"/>
</dbReference>
<dbReference type="EMBL" id="JABFED010000009">
    <property type="protein sequence ID" value="MBA1838303.1"/>
    <property type="molecule type" value="Genomic_DNA"/>
</dbReference>
<dbReference type="Pfam" id="PF21853">
    <property type="entry name" value="DUF6912"/>
    <property type="match status" value="1"/>
</dbReference>
<organism evidence="2 3">
    <name type="scientific">Corynebacterium wankanglinii</name>
    <dbReference type="NCBI Taxonomy" id="2735136"/>
    <lineage>
        <taxon>Bacteria</taxon>
        <taxon>Bacillati</taxon>
        <taxon>Actinomycetota</taxon>
        <taxon>Actinomycetes</taxon>
        <taxon>Mycobacteriales</taxon>
        <taxon>Corynebacteriaceae</taxon>
        <taxon>Corynebacterium</taxon>
    </lineage>
</organism>
<sequence>MRVYLPATFGMLASLEEHRLIHARNGWAFAATEALHEFFTSGDEEEIEAVAFDDAALASIRLLAIGDEERHPHRRVVISADVPDAEATADPEMGESVVKLAGPVKLEDVAAIHVDIAEAEEATARAIEVVDAADLGDEDAELTVGDAQDNYMAFYDPSELPVLVELL</sequence>
<accession>A0A7H0KB85</accession>
<accession>A0A838CJ66</accession>
<comment type="caution">
    <text evidence="2">The sequence shown here is derived from an EMBL/GenBank/DDBJ whole genome shotgun (WGS) entry which is preliminary data.</text>
</comment>
<evidence type="ECO:0000313" key="1">
    <source>
        <dbReference type="EMBL" id="MBA1834560.1"/>
    </source>
</evidence>
<dbReference type="InterPro" id="IPR054206">
    <property type="entry name" value="DUF6912"/>
</dbReference>
<name>A0A7H0KB85_9CORY</name>
<dbReference type="AlphaFoldDB" id="A0A7H0KB85"/>
<dbReference type="EMBL" id="JABFEE010000001">
    <property type="protein sequence ID" value="MBA1834560.1"/>
    <property type="molecule type" value="Genomic_DNA"/>
</dbReference>
<dbReference type="RefSeq" id="WP_181192994.1">
    <property type="nucleotide sequence ID" value="NZ_JABFED010000009.1"/>
</dbReference>
<dbReference type="Proteomes" id="UP000581408">
    <property type="component" value="Unassembled WGS sequence"/>
</dbReference>
<protein>
    <submittedName>
        <fullName evidence="2">Uncharacterized protein</fullName>
    </submittedName>
</protein>
<proteinExistence type="predicted"/>
<reference evidence="3 4" key="1">
    <citation type="submission" date="2020-05" db="EMBL/GenBank/DDBJ databases">
        <title>Descriptions of Corynebacterium xxxx sp. nov., Corynebacterium yyyy sp. nov. and Corynebacterium zzzz sp. nov.</title>
        <authorList>
            <person name="Zhang G."/>
        </authorList>
    </citation>
    <scope>NUCLEOTIDE SEQUENCE [LARGE SCALE GENOMIC DNA]</scope>
    <source>
        <strain evidence="2">Zg-913</strain>
        <strain evidence="3">zg-913</strain>
        <strain evidence="4">zg-915</strain>
        <strain evidence="1">Zg-915</strain>
    </source>
</reference>
<evidence type="ECO:0000313" key="4">
    <source>
        <dbReference type="Proteomes" id="UP000581408"/>
    </source>
</evidence>
<keyword evidence="3" id="KW-1185">Reference proteome</keyword>
<evidence type="ECO:0000313" key="3">
    <source>
        <dbReference type="Proteomes" id="UP000577408"/>
    </source>
</evidence>
<gene>
    <name evidence="2" type="ORF">HMA55_10480</name>
    <name evidence="1" type="ORF">HMC16_02255</name>
</gene>